<dbReference type="Pfam" id="PF00356">
    <property type="entry name" value="LacI"/>
    <property type="match status" value="1"/>
</dbReference>
<sequence>MTRPKLIDVAKKAGVSATTVSRVINNYGYLSEKTKSKVFAAMEELNYQPNSLARSLHGKATKLIGVIFPTITNPFFAELIEEIEKACFADDYKLILCDAGYNAQKEKNYLKMLQANQVDGIIAGTHNLGIEDYNKSGLPIVAFDRNLSDQVPIVSCDNFSGGRLATSELYQAGCRHIFFLGSANVANNLHPTNSRLEGYLDFIDSVGLTRHVHSVAYSESAAVKKAIIKEILQKHTVDGIVCTDDLTALLVIQISQQMGLQVPQDVKVVGFDGTNFLQTYHPELTTIAQPIPEIAKLLVTLLQERINDPHQPLKQKRYELPVKVIRSTTSM</sequence>
<keyword evidence="3" id="KW-0238">DNA-binding</keyword>
<dbReference type="PATRIC" id="fig|1423740.3.peg.899"/>
<dbReference type="Gene3D" id="3.40.50.2300">
    <property type="match status" value="2"/>
</dbReference>
<comment type="caution">
    <text evidence="6">The sequence shown here is derived from an EMBL/GenBank/DDBJ whole genome shotgun (WGS) entry which is preliminary data.</text>
</comment>
<dbReference type="InterPro" id="IPR010982">
    <property type="entry name" value="Lambda_DNA-bd_dom_sf"/>
</dbReference>
<dbReference type="Gene3D" id="1.10.260.40">
    <property type="entry name" value="lambda repressor-like DNA-binding domains"/>
    <property type="match status" value="1"/>
</dbReference>
<dbReference type="SUPFAM" id="SSF53822">
    <property type="entry name" value="Periplasmic binding protein-like I"/>
    <property type="match status" value="1"/>
</dbReference>
<evidence type="ECO:0000313" key="7">
    <source>
        <dbReference type="Proteomes" id="UP000051048"/>
    </source>
</evidence>
<dbReference type="InterPro" id="IPR000843">
    <property type="entry name" value="HTH_LacI"/>
</dbReference>
<feature type="domain" description="HTH lacI-type" evidence="5">
    <location>
        <begin position="4"/>
        <end position="58"/>
    </location>
</feature>
<dbReference type="PANTHER" id="PTHR30146">
    <property type="entry name" value="LACI-RELATED TRANSCRIPTIONAL REPRESSOR"/>
    <property type="match status" value="1"/>
</dbReference>
<dbReference type="Proteomes" id="UP000051048">
    <property type="component" value="Unassembled WGS sequence"/>
</dbReference>
<keyword evidence="4" id="KW-0804">Transcription</keyword>
<dbReference type="SMART" id="SM00354">
    <property type="entry name" value="HTH_LACI"/>
    <property type="match status" value="1"/>
</dbReference>
<evidence type="ECO:0000256" key="2">
    <source>
        <dbReference type="ARBA" id="ARBA00023015"/>
    </source>
</evidence>
<dbReference type="AlphaFoldDB" id="A0A0R1TD06"/>
<dbReference type="InterPro" id="IPR028082">
    <property type="entry name" value="Peripla_BP_I"/>
</dbReference>
<dbReference type="RefSeq" id="WP_023859984.1">
    <property type="nucleotide sequence ID" value="NZ_AZFH01000117.1"/>
</dbReference>
<dbReference type="CDD" id="cd06291">
    <property type="entry name" value="PBP1_Qymf-like"/>
    <property type="match status" value="1"/>
</dbReference>
<keyword evidence="1" id="KW-0678">Repressor</keyword>
<evidence type="ECO:0000256" key="4">
    <source>
        <dbReference type="ARBA" id="ARBA00023163"/>
    </source>
</evidence>
<dbReference type="GO" id="GO:0000976">
    <property type="term" value="F:transcription cis-regulatory region binding"/>
    <property type="evidence" value="ECO:0007669"/>
    <property type="project" value="TreeGrafter"/>
</dbReference>
<name>A0A0R1TD06_9LACO</name>
<dbReference type="InterPro" id="IPR046335">
    <property type="entry name" value="LacI/GalR-like_sensor"/>
</dbReference>
<dbReference type="SUPFAM" id="SSF47413">
    <property type="entry name" value="lambda repressor-like DNA-binding domains"/>
    <property type="match status" value="1"/>
</dbReference>
<gene>
    <name evidence="6" type="ORF">FC36_GL000849</name>
</gene>
<reference evidence="6 7" key="1">
    <citation type="journal article" date="2015" name="Genome Announc.">
        <title>Expanding the biotechnology potential of lactobacilli through comparative genomics of 213 strains and associated genera.</title>
        <authorList>
            <person name="Sun Z."/>
            <person name="Harris H.M."/>
            <person name="McCann A."/>
            <person name="Guo C."/>
            <person name="Argimon S."/>
            <person name="Zhang W."/>
            <person name="Yang X."/>
            <person name="Jeffery I.B."/>
            <person name="Cooney J.C."/>
            <person name="Kagawa T.F."/>
            <person name="Liu W."/>
            <person name="Song Y."/>
            <person name="Salvetti E."/>
            <person name="Wrobel A."/>
            <person name="Rasinkangas P."/>
            <person name="Parkhill J."/>
            <person name="Rea M.C."/>
            <person name="O'Sullivan O."/>
            <person name="Ritari J."/>
            <person name="Douillard F.P."/>
            <person name="Paul Ross R."/>
            <person name="Yang R."/>
            <person name="Briner A.E."/>
            <person name="Felis G.E."/>
            <person name="de Vos W.M."/>
            <person name="Barrangou R."/>
            <person name="Klaenhammer T.R."/>
            <person name="Caufield P.W."/>
            <person name="Cui Y."/>
            <person name="Zhang H."/>
            <person name="O'Toole P.W."/>
        </authorList>
    </citation>
    <scope>NUCLEOTIDE SEQUENCE [LARGE SCALE GENOMIC DNA]</scope>
    <source>
        <strain evidence="6 7">DSM 15833</strain>
    </source>
</reference>
<dbReference type="EMBL" id="AZFH01000117">
    <property type="protein sequence ID" value="KRL79229.1"/>
    <property type="molecule type" value="Genomic_DNA"/>
</dbReference>
<proteinExistence type="predicted"/>
<evidence type="ECO:0000259" key="5">
    <source>
        <dbReference type="PROSITE" id="PS50932"/>
    </source>
</evidence>
<dbReference type="Pfam" id="PF13377">
    <property type="entry name" value="Peripla_BP_3"/>
    <property type="match status" value="1"/>
</dbReference>
<protein>
    <submittedName>
        <fullName evidence="6">Sucrose operon repressor</fullName>
    </submittedName>
</protein>
<dbReference type="PROSITE" id="PS50932">
    <property type="entry name" value="HTH_LACI_2"/>
    <property type="match status" value="1"/>
</dbReference>
<dbReference type="CDD" id="cd01392">
    <property type="entry name" value="HTH_LacI"/>
    <property type="match status" value="1"/>
</dbReference>
<organism evidence="6 7">
    <name type="scientific">Ligilactobacillus equi DSM 15833 = JCM 10991</name>
    <dbReference type="NCBI Taxonomy" id="1423740"/>
    <lineage>
        <taxon>Bacteria</taxon>
        <taxon>Bacillati</taxon>
        <taxon>Bacillota</taxon>
        <taxon>Bacilli</taxon>
        <taxon>Lactobacillales</taxon>
        <taxon>Lactobacillaceae</taxon>
        <taxon>Ligilactobacillus</taxon>
    </lineage>
</organism>
<dbReference type="PROSITE" id="PS00356">
    <property type="entry name" value="HTH_LACI_1"/>
    <property type="match status" value="1"/>
</dbReference>
<dbReference type="PRINTS" id="PR00036">
    <property type="entry name" value="HTHLACI"/>
</dbReference>
<dbReference type="STRING" id="1423740.FC36_GL000849"/>
<dbReference type="OrthoDB" id="9796186at2"/>
<accession>A0A0R1TD06</accession>
<dbReference type="PANTHER" id="PTHR30146:SF95">
    <property type="entry name" value="RIBOSE OPERON REPRESSOR"/>
    <property type="match status" value="1"/>
</dbReference>
<evidence type="ECO:0000256" key="3">
    <source>
        <dbReference type="ARBA" id="ARBA00023125"/>
    </source>
</evidence>
<evidence type="ECO:0000256" key="1">
    <source>
        <dbReference type="ARBA" id="ARBA00022491"/>
    </source>
</evidence>
<keyword evidence="2" id="KW-0805">Transcription regulation</keyword>
<evidence type="ECO:0000313" key="6">
    <source>
        <dbReference type="EMBL" id="KRL79229.1"/>
    </source>
</evidence>
<dbReference type="GO" id="GO:0003700">
    <property type="term" value="F:DNA-binding transcription factor activity"/>
    <property type="evidence" value="ECO:0007669"/>
    <property type="project" value="TreeGrafter"/>
</dbReference>